<dbReference type="SUPFAM" id="SSF55729">
    <property type="entry name" value="Acyl-CoA N-acyltransferases (Nat)"/>
    <property type="match status" value="1"/>
</dbReference>
<evidence type="ECO:0000256" key="5">
    <source>
        <dbReference type="ARBA" id="ARBA00022679"/>
    </source>
</evidence>
<name>A0ABS7YHT5_9VIBR</name>
<evidence type="ECO:0000313" key="10">
    <source>
        <dbReference type="EMBL" id="MCA2015239.1"/>
    </source>
</evidence>
<evidence type="ECO:0000256" key="1">
    <source>
        <dbReference type="ARBA" id="ARBA00004978"/>
    </source>
</evidence>
<dbReference type="EC" id="2.3.1.178" evidence="3 8"/>
<comment type="catalytic activity">
    <reaction evidence="7 8">
        <text>L-2,4-diaminobutanoate + acetyl-CoA = (2S)-4-acetamido-2-aminobutanoate + CoA + H(+)</text>
        <dbReference type="Rhea" id="RHEA:16901"/>
        <dbReference type="ChEBI" id="CHEBI:15378"/>
        <dbReference type="ChEBI" id="CHEBI:57287"/>
        <dbReference type="ChEBI" id="CHEBI:57288"/>
        <dbReference type="ChEBI" id="CHEBI:58761"/>
        <dbReference type="ChEBI" id="CHEBI:58929"/>
        <dbReference type="EC" id="2.3.1.178"/>
    </reaction>
</comment>
<dbReference type="NCBIfam" id="TIGR02406">
    <property type="entry name" value="ectoine_EctA"/>
    <property type="match status" value="1"/>
</dbReference>
<evidence type="ECO:0000256" key="2">
    <source>
        <dbReference type="ARBA" id="ARBA00010712"/>
    </source>
</evidence>
<dbReference type="InterPro" id="IPR012772">
    <property type="entry name" value="Ectoine_EctA"/>
</dbReference>
<evidence type="ECO:0000259" key="9">
    <source>
        <dbReference type="PROSITE" id="PS51186"/>
    </source>
</evidence>
<keyword evidence="11" id="KW-1185">Reference proteome</keyword>
<dbReference type="PANTHER" id="PTHR43072">
    <property type="entry name" value="N-ACETYLTRANSFERASE"/>
    <property type="match status" value="1"/>
</dbReference>
<dbReference type="RefSeq" id="WP_225249659.1">
    <property type="nucleotide sequence ID" value="NZ_CP152308.1"/>
</dbReference>
<keyword evidence="6 8" id="KW-0012">Acyltransferase</keyword>
<gene>
    <name evidence="8 10" type="primary">ectA</name>
    <name evidence="10" type="ORF">LDJ79_03895</name>
</gene>
<dbReference type="InterPro" id="IPR000182">
    <property type="entry name" value="GNAT_dom"/>
</dbReference>
<comment type="similarity">
    <text evidence="2 8">Belongs to the acetyltransferase family. EctA subfamily.</text>
</comment>
<comment type="pathway">
    <text evidence="1 8">Amine and polyamine biosynthesis; ectoine biosynthesis; L-ectoine from L-aspartate 4-semialdehyde: step 2/3.</text>
</comment>
<comment type="caution">
    <text evidence="10">The sequence shown here is derived from an EMBL/GenBank/DDBJ whole genome shotgun (WGS) entry which is preliminary data.</text>
</comment>
<comment type="function">
    <text evidence="8">Catalyzes the acetylation of L-2,4-diaminobutyrate (DABA) to gamma-N-acetyl-alpha,gamma-diaminobutyric acid (ADABA) with acetyl coenzyme A.</text>
</comment>
<dbReference type="Gene3D" id="3.40.630.30">
    <property type="match status" value="1"/>
</dbReference>
<dbReference type="Pfam" id="PF00583">
    <property type="entry name" value="Acetyltransf_1"/>
    <property type="match status" value="1"/>
</dbReference>
<dbReference type="PANTHER" id="PTHR43072:SF23">
    <property type="entry name" value="UPF0039 PROTEIN C11D3.02C"/>
    <property type="match status" value="1"/>
</dbReference>
<evidence type="ECO:0000256" key="8">
    <source>
        <dbReference type="RuleBase" id="RU365045"/>
    </source>
</evidence>
<proteinExistence type="inferred from homology"/>
<organism evidence="10 11">
    <name type="scientific">Vibrio tritonius</name>
    <dbReference type="NCBI Taxonomy" id="1435069"/>
    <lineage>
        <taxon>Bacteria</taxon>
        <taxon>Pseudomonadati</taxon>
        <taxon>Pseudomonadota</taxon>
        <taxon>Gammaproteobacteria</taxon>
        <taxon>Vibrionales</taxon>
        <taxon>Vibrionaceae</taxon>
        <taxon>Vibrio</taxon>
    </lineage>
</organism>
<keyword evidence="5 8" id="KW-0808">Transferase</keyword>
<accession>A0ABS7YHT5</accession>
<sequence>MMTSAPWVAFPNQTDKDMSWVLRKPTRSDGQRVHDLVAKCAPLDENSEYCNFLQSIHFRNTCVMAEEQGECVGFISAYQKPDSENELFIWQVAVHPNQRGRGLAFHMLQTLLSRQNLANIDVVETTITQTNQGSWALFKKLDRQHGTQGEVSIFLDETRHFDGEHDSEYLYRIPLSYHTNS</sequence>
<protein>
    <recommendedName>
        <fullName evidence="4 8">L-2,4-diaminobutyric acid acetyltransferase</fullName>
        <shortName evidence="8">DABA acetyltransferase</shortName>
        <ecNumber evidence="3 8">2.3.1.178</ecNumber>
    </recommendedName>
</protein>
<dbReference type="CDD" id="cd04301">
    <property type="entry name" value="NAT_SF"/>
    <property type="match status" value="1"/>
</dbReference>
<dbReference type="Proteomes" id="UP001199044">
    <property type="component" value="Unassembled WGS sequence"/>
</dbReference>
<reference evidence="11" key="1">
    <citation type="submission" date="2023-07" db="EMBL/GenBank/DDBJ databases">
        <title>Molecular identification of indigenous halophilic bacteria isolated from red sea cost, biodegradation of synthetic dyes and assessment of degraded metabolite toxicity.</title>
        <authorList>
            <person name="Chaieb K."/>
            <person name="Altayb H.N."/>
        </authorList>
    </citation>
    <scope>NUCLEOTIDE SEQUENCE [LARGE SCALE GENOMIC DNA]</scope>
    <source>
        <strain evidence="11">K20</strain>
    </source>
</reference>
<evidence type="ECO:0000256" key="7">
    <source>
        <dbReference type="ARBA" id="ARBA00048924"/>
    </source>
</evidence>
<feature type="domain" description="N-acetyltransferase" evidence="9">
    <location>
        <begin position="20"/>
        <end position="176"/>
    </location>
</feature>
<evidence type="ECO:0000313" key="11">
    <source>
        <dbReference type="Proteomes" id="UP001199044"/>
    </source>
</evidence>
<dbReference type="GO" id="GO:0033816">
    <property type="term" value="F:diaminobutyrate acetyltransferase activity"/>
    <property type="evidence" value="ECO:0007669"/>
    <property type="project" value="UniProtKB-EC"/>
</dbReference>
<dbReference type="EMBL" id="JAIWIU010000019">
    <property type="protein sequence ID" value="MCA2015239.1"/>
    <property type="molecule type" value="Genomic_DNA"/>
</dbReference>
<evidence type="ECO:0000256" key="4">
    <source>
        <dbReference type="ARBA" id="ARBA00017935"/>
    </source>
</evidence>
<evidence type="ECO:0000256" key="3">
    <source>
        <dbReference type="ARBA" id="ARBA00012355"/>
    </source>
</evidence>
<dbReference type="InterPro" id="IPR016181">
    <property type="entry name" value="Acyl_CoA_acyltransferase"/>
</dbReference>
<dbReference type="PROSITE" id="PS51186">
    <property type="entry name" value="GNAT"/>
    <property type="match status" value="1"/>
</dbReference>
<evidence type="ECO:0000256" key="6">
    <source>
        <dbReference type="ARBA" id="ARBA00023315"/>
    </source>
</evidence>